<comment type="caution">
    <text evidence="1">The sequence shown here is derived from an EMBL/GenBank/DDBJ whole genome shotgun (WGS) entry which is preliminary data.</text>
</comment>
<dbReference type="Proteomes" id="UP000809829">
    <property type="component" value="Unassembled WGS sequence"/>
</dbReference>
<accession>A0ABS2QT78</accession>
<sequence length="342" mass="39323">MSEASAYSTERFINKHMVNPNGTLATYRLPNSTVDPNYALGREALSESIGLWMEYLLIQGKQREFDGQAQLVNDYYKDSTKHLLYWKLASDGTKNSTTNALIDDLKVIEVLYGAYEKWGMSSYKQTADQLARGLAQYQKKKGIYSDYYDIVNDWVGNQVTLSYLNPYAFNKMVQYGIIPQAEADRQLLVATNAPSKNGFLPKRYIISKQVYRYDTRINMIDQSYAALQLSRNGVPKMELANWIESEFLKNGKLYGQYDLHTKKPLVSYESPALYGITILYFLKIGKTDTAVNMYNRMIQFRENHAANTYYGGYVTLANHDTHMFDNLYPLLAEAELVRRNVI</sequence>
<reference evidence="1 2" key="1">
    <citation type="submission" date="2021-01" db="EMBL/GenBank/DDBJ databases">
        <title>Genomic Encyclopedia of Type Strains, Phase IV (KMG-IV): sequencing the most valuable type-strain genomes for metagenomic binning, comparative biology and taxonomic classification.</title>
        <authorList>
            <person name="Goeker M."/>
        </authorList>
    </citation>
    <scope>NUCLEOTIDE SEQUENCE [LARGE SCALE GENOMIC DNA]</scope>
    <source>
        <strain evidence="1 2">DSM 104297</strain>
    </source>
</reference>
<dbReference type="InterPro" id="IPR012341">
    <property type="entry name" value="6hp_glycosidase-like_sf"/>
</dbReference>
<protein>
    <submittedName>
        <fullName evidence="1">Uncharacterized protein</fullName>
    </submittedName>
</protein>
<evidence type="ECO:0000313" key="2">
    <source>
        <dbReference type="Proteomes" id="UP000809829"/>
    </source>
</evidence>
<dbReference type="RefSeq" id="WP_205185315.1">
    <property type="nucleotide sequence ID" value="NZ_JAFBFC010000002.1"/>
</dbReference>
<gene>
    <name evidence="1" type="ORF">JOC83_001227</name>
</gene>
<dbReference type="InterPro" id="IPR008928">
    <property type="entry name" value="6-hairpin_glycosidase_sf"/>
</dbReference>
<dbReference type="EMBL" id="JAFBFC010000002">
    <property type="protein sequence ID" value="MBM7702393.1"/>
    <property type="molecule type" value="Genomic_DNA"/>
</dbReference>
<name>A0ABS2QT78_9BACI</name>
<evidence type="ECO:0000313" key="1">
    <source>
        <dbReference type="EMBL" id="MBM7702393.1"/>
    </source>
</evidence>
<keyword evidence="2" id="KW-1185">Reference proteome</keyword>
<dbReference type="SUPFAM" id="SSF48208">
    <property type="entry name" value="Six-hairpin glycosidases"/>
    <property type="match status" value="1"/>
</dbReference>
<organism evidence="1 2">
    <name type="scientific">Priestia iocasae</name>
    <dbReference type="NCBI Taxonomy" id="2291674"/>
    <lineage>
        <taxon>Bacteria</taxon>
        <taxon>Bacillati</taxon>
        <taxon>Bacillota</taxon>
        <taxon>Bacilli</taxon>
        <taxon>Bacillales</taxon>
        <taxon>Bacillaceae</taxon>
        <taxon>Priestia</taxon>
    </lineage>
</organism>
<proteinExistence type="predicted"/>
<dbReference type="Gene3D" id="1.50.10.10">
    <property type="match status" value="1"/>
</dbReference>